<dbReference type="PANTHER" id="PTHR30028:SF0">
    <property type="entry name" value="PROTEIN ALUMINUM SENSITIVE 3"/>
    <property type="match status" value="1"/>
</dbReference>
<evidence type="ECO:0000256" key="3">
    <source>
        <dbReference type="ARBA" id="ARBA00022692"/>
    </source>
</evidence>
<comment type="similarity">
    <text evidence="2">Belongs to the UPF0014 family.</text>
</comment>
<gene>
    <name evidence="7" type="primary">fetB</name>
    <name evidence="7" type="ORF">FGU65_11830</name>
</gene>
<feature type="transmembrane region" description="Helical" evidence="6">
    <location>
        <begin position="12"/>
        <end position="31"/>
    </location>
</feature>
<evidence type="ECO:0000256" key="2">
    <source>
        <dbReference type="ARBA" id="ARBA00005268"/>
    </source>
</evidence>
<comment type="caution">
    <text evidence="7">The sequence shown here is derived from an EMBL/GenBank/DDBJ whole genome shotgun (WGS) entry which is preliminary data.</text>
</comment>
<keyword evidence="4 6" id="KW-1133">Transmembrane helix</keyword>
<organism evidence="7 8">
    <name type="scientific">Methanoculleus frigidifontis</name>
    <dbReference type="NCBI Taxonomy" id="2584085"/>
    <lineage>
        <taxon>Archaea</taxon>
        <taxon>Methanobacteriati</taxon>
        <taxon>Methanobacteriota</taxon>
        <taxon>Stenosarchaea group</taxon>
        <taxon>Methanomicrobia</taxon>
        <taxon>Methanomicrobiales</taxon>
        <taxon>Methanomicrobiaceae</taxon>
        <taxon>Methanoculleus</taxon>
    </lineage>
</organism>
<reference evidence="7" key="1">
    <citation type="submission" date="2019-05" db="EMBL/GenBank/DDBJ databases">
        <title>Methanoculleus sp. FWC-SCC1, a methanogenic archaeon isolated from deep marine cold seep.</title>
        <authorList>
            <person name="Chen Y.-W."/>
            <person name="Chen S.-C."/>
            <person name="Teng N.-H."/>
            <person name="Lai M.-C."/>
        </authorList>
    </citation>
    <scope>NUCLEOTIDE SEQUENCE</scope>
    <source>
        <strain evidence="7">FWC-SCC1</strain>
    </source>
</reference>
<feature type="transmembrane region" description="Helical" evidence="6">
    <location>
        <begin position="126"/>
        <end position="147"/>
    </location>
</feature>
<evidence type="ECO:0000313" key="7">
    <source>
        <dbReference type="EMBL" id="MDN7025571.1"/>
    </source>
</evidence>
<evidence type="ECO:0000256" key="5">
    <source>
        <dbReference type="ARBA" id="ARBA00023136"/>
    </source>
</evidence>
<dbReference type="PANTHER" id="PTHR30028">
    <property type="entry name" value="UPF0014 INNER MEMBRANE PROTEIN YBBM-RELATED"/>
    <property type="match status" value="1"/>
</dbReference>
<keyword evidence="5 6" id="KW-0472">Membrane</keyword>
<keyword evidence="3 6" id="KW-0812">Transmembrane</keyword>
<feature type="transmembrane region" description="Helical" evidence="6">
    <location>
        <begin position="223"/>
        <end position="244"/>
    </location>
</feature>
<feature type="transmembrane region" description="Helical" evidence="6">
    <location>
        <begin position="43"/>
        <end position="62"/>
    </location>
</feature>
<feature type="transmembrane region" description="Helical" evidence="6">
    <location>
        <begin position="98"/>
        <end position="120"/>
    </location>
</feature>
<dbReference type="Proteomes" id="UP001168338">
    <property type="component" value="Unassembled WGS sequence"/>
</dbReference>
<proteinExistence type="inferred from homology"/>
<dbReference type="RefSeq" id="WP_301664731.1">
    <property type="nucleotide sequence ID" value="NZ_VCYH01000008.1"/>
</dbReference>
<protein>
    <submittedName>
        <fullName evidence="7">Iron export ABC transporter permease subunit FetB</fullName>
    </submittedName>
</protein>
<feature type="transmembrane region" description="Helical" evidence="6">
    <location>
        <begin position="195"/>
        <end position="217"/>
    </location>
</feature>
<comment type="subcellular location">
    <subcellularLocation>
        <location evidence="1">Membrane</location>
        <topology evidence="1">Multi-pass membrane protein</topology>
    </subcellularLocation>
</comment>
<name>A0ABT8MCA4_9EURY</name>
<dbReference type="InterPro" id="IPR005226">
    <property type="entry name" value="UPF0014_fam"/>
</dbReference>
<evidence type="ECO:0000256" key="1">
    <source>
        <dbReference type="ARBA" id="ARBA00004141"/>
    </source>
</evidence>
<dbReference type="Pfam" id="PF03649">
    <property type="entry name" value="UPF0014"/>
    <property type="match status" value="1"/>
</dbReference>
<keyword evidence="8" id="KW-1185">Reference proteome</keyword>
<evidence type="ECO:0000256" key="6">
    <source>
        <dbReference type="SAM" id="Phobius"/>
    </source>
</evidence>
<evidence type="ECO:0000256" key="4">
    <source>
        <dbReference type="ARBA" id="ARBA00022989"/>
    </source>
</evidence>
<dbReference type="EMBL" id="VCYH01000008">
    <property type="protein sequence ID" value="MDN7025571.1"/>
    <property type="molecule type" value="Genomic_DNA"/>
</dbReference>
<accession>A0ABT8MCA4</accession>
<feature type="transmembrane region" description="Helical" evidence="6">
    <location>
        <begin position="68"/>
        <end position="86"/>
    </location>
</feature>
<sequence length="269" mass="28001">MTDPLYDPAVGLVNLGLALLLIGLVLILSWYKQLGLSREIGVATLRAVVQLLLVVLIVVAVFESENLLLIVLVLAAMMGIAAVISAKRAMGIHRPLRITFPAISGSSSAVLLVLILLGVMPVTPEFLIPIGSMTVGASMIACSLALNRFTGEIASNRAKIETALCLGATPEEAVAPFTRESVKASLIPSIDRLKALGVVVLPGAMSGMIVAGVDPIWAAEYQLVIMFLLFSAEAFTSVIATGLARGALPLPYAGMSAAGSPETILQKSA</sequence>
<evidence type="ECO:0000313" key="8">
    <source>
        <dbReference type="Proteomes" id="UP001168338"/>
    </source>
</evidence>